<dbReference type="GO" id="GO:0046872">
    <property type="term" value="F:metal ion binding"/>
    <property type="evidence" value="ECO:0007669"/>
    <property type="project" value="UniProtKB-KW"/>
</dbReference>
<feature type="domain" description="HD/PDEase" evidence="7">
    <location>
        <begin position="15"/>
        <end position="143"/>
    </location>
</feature>
<dbReference type="SMART" id="SM00471">
    <property type="entry name" value="HDc"/>
    <property type="match status" value="1"/>
</dbReference>
<organism evidence="8 9">
    <name type="scientific">Candidatus Thalassospirochaeta sargassi</name>
    <dbReference type="NCBI Taxonomy" id="3119039"/>
    <lineage>
        <taxon>Bacteria</taxon>
        <taxon>Pseudomonadati</taxon>
        <taxon>Spirochaetota</taxon>
        <taxon>Spirochaetia</taxon>
        <taxon>Spirochaetales</taxon>
        <taxon>Spirochaetaceae</taxon>
        <taxon>Candidatus Thalassospirochaeta</taxon>
    </lineage>
</organism>
<dbReference type="AlphaFoldDB" id="A0AAJ1ID00"/>
<dbReference type="CDD" id="cd00077">
    <property type="entry name" value="HDc"/>
    <property type="match status" value="1"/>
</dbReference>
<keyword evidence="4 8" id="KW-0378">Hydrolase</keyword>
<evidence type="ECO:0000256" key="6">
    <source>
        <dbReference type="ARBA" id="ARBA00049417"/>
    </source>
</evidence>
<comment type="catalytic activity">
    <reaction evidence="6">
        <text>P(1),P(4)-bis(5'-adenosyl) tetraphosphate + H2O = 2 ADP + 2 H(+)</text>
        <dbReference type="Rhea" id="RHEA:24252"/>
        <dbReference type="ChEBI" id="CHEBI:15377"/>
        <dbReference type="ChEBI" id="CHEBI:15378"/>
        <dbReference type="ChEBI" id="CHEBI:58141"/>
        <dbReference type="ChEBI" id="CHEBI:456216"/>
        <dbReference type="EC" id="3.6.1.41"/>
    </reaction>
</comment>
<evidence type="ECO:0000256" key="3">
    <source>
        <dbReference type="ARBA" id="ARBA00022741"/>
    </source>
</evidence>
<evidence type="ECO:0000313" key="8">
    <source>
        <dbReference type="EMBL" id="MDC7227038.1"/>
    </source>
</evidence>
<keyword evidence="5" id="KW-0408">Iron</keyword>
<gene>
    <name evidence="8" type="primary">yqeK</name>
    <name evidence="8" type="ORF">PQJ61_09770</name>
</gene>
<dbReference type="InterPro" id="IPR006674">
    <property type="entry name" value="HD_domain"/>
</dbReference>
<evidence type="ECO:0000256" key="4">
    <source>
        <dbReference type="ARBA" id="ARBA00022801"/>
    </source>
</evidence>
<dbReference type="InterPro" id="IPR051094">
    <property type="entry name" value="Diverse_Catalytic_Enzymes"/>
</dbReference>
<evidence type="ECO:0000256" key="5">
    <source>
        <dbReference type="ARBA" id="ARBA00023004"/>
    </source>
</evidence>
<evidence type="ECO:0000256" key="2">
    <source>
        <dbReference type="ARBA" id="ARBA00022723"/>
    </source>
</evidence>
<dbReference type="Gene3D" id="1.10.3210.10">
    <property type="entry name" value="Hypothetical protein af1432"/>
    <property type="match status" value="1"/>
</dbReference>
<dbReference type="GO" id="GO:0000166">
    <property type="term" value="F:nucleotide binding"/>
    <property type="evidence" value="ECO:0007669"/>
    <property type="project" value="UniProtKB-KW"/>
</dbReference>
<comment type="caution">
    <text evidence="8">The sequence shown here is derived from an EMBL/GenBank/DDBJ whole genome shotgun (WGS) entry which is preliminary data.</text>
</comment>
<dbReference type="GO" id="GO:0008803">
    <property type="term" value="F:bis(5'-nucleosyl)-tetraphosphatase (symmetrical) activity"/>
    <property type="evidence" value="ECO:0007669"/>
    <property type="project" value="UniProtKB-EC"/>
</dbReference>
<dbReference type="Proteomes" id="UP001221217">
    <property type="component" value="Unassembled WGS sequence"/>
</dbReference>
<keyword evidence="3" id="KW-0547">Nucleotide-binding</keyword>
<dbReference type="EMBL" id="JAQQAL010000022">
    <property type="protein sequence ID" value="MDC7227038.1"/>
    <property type="molecule type" value="Genomic_DNA"/>
</dbReference>
<proteinExistence type="predicted"/>
<dbReference type="InterPro" id="IPR005249">
    <property type="entry name" value="YqeK"/>
</dbReference>
<dbReference type="Pfam" id="PF01966">
    <property type="entry name" value="HD"/>
    <property type="match status" value="1"/>
</dbReference>
<evidence type="ECO:0000256" key="1">
    <source>
        <dbReference type="ARBA" id="ARBA00012506"/>
    </source>
</evidence>
<keyword evidence="2" id="KW-0479">Metal-binding</keyword>
<protein>
    <recommendedName>
        <fullName evidence="1">bis(5'-nucleosyl)-tetraphosphatase (symmetrical)</fullName>
        <ecNumber evidence="1">3.6.1.41</ecNumber>
    </recommendedName>
</protein>
<dbReference type="InterPro" id="IPR003607">
    <property type="entry name" value="HD/PDEase_dom"/>
</dbReference>
<evidence type="ECO:0000259" key="7">
    <source>
        <dbReference type="SMART" id="SM00471"/>
    </source>
</evidence>
<name>A0AAJ1ID00_9SPIO</name>
<evidence type="ECO:0000313" key="9">
    <source>
        <dbReference type="Proteomes" id="UP001221217"/>
    </source>
</evidence>
<sequence>MSENRDIELYLKKNLSEKRFMHSRRTAETAEKLCMLYGYSPEKGRTAGLLHDIAREISNEEIFSLVAEDGFGISKIEKDYPVLLHGRAGAVISIRELGINDEEILEAVRWHTTGRRRMNGITSILYVADYIEPGRMHIDNEFRKKIREMNLDQLVMEVVRSSITYCRSKGYSVAEQTFMLYHDLEKKVS</sequence>
<dbReference type="PANTHER" id="PTHR35795:SF1">
    <property type="entry name" value="BIS(5'-NUCLEOSYL)-TETRAPHOSPHATASE, SYMMETRICAL"/>
    <property type="match status" value="1"/>
</dbReference>
<accession>A0AAJ1ID00</accession>
<dbReference type="SUPFAM" id="SSF109604">
    <property type="entry name" value="HD-domain/PDEase-like"/>
    <property type="match status" value="1"/>
</dbReference>
<dbReference type="EC" id="3.6.1.41" evidence="1"/>
<dbReference type="PANTHER" id="PTHR35795">
    <property type="entry name" value="SLR1885 PROTEIN"/>
    <property type="match status" value="1"/>
</dbReference>
<dbReference type="NCBIfam" id="TIGR00488">
    <property type="entry name" value="bis(5'-nucleosyl)-tetraphosphatase (symmetrical) YqeK"/>
    <property type="match status" value="1"/>
</dbReference>
<reference evidence="8 9" key="1">
    <citation type="submission" date="2022-12" db="EMBL/GenBank/DDBJ databases">
        <title>Metagenome assembled genome from gulf of manar.</title>
        <authorList>
            <person name="Kohli P."/>
            <person name="Pk S."/>
            <person name="Venkata Ramana C."/>
            <person name="Sasikala C."/>
        </authorList>
    </citation>
    <scope>NUCLEOTIDE SEQUENCE [LARGE SCALE GENOMIC DNA]</scope>
    <source>
        <strain evidence="8">JB008</strain>
    </source>
</reference>